<keyword evidence="5" id="KW-0472">Membrane</keyword>
<reference evidence="9" key="1">
    <citation type="submission" date="2020-05" db="EMBL/GenBank/DDBJ databases">
        <title>Phylogenomic resolution of chytrid fungi.</title>
        <authorList>
            <person name="Stajich J.E."/>
            <person name="Amses K."/>
            <person name="Simmons R."/>
            <person name="Seto K."/>
            <person name="Myers J."/>
            <person name="Bonds A."/>
            <person name="Quandt C.A."/>
            <person name="Barry K."/>
            <person name="Liu P."/>
            <person name="Grigoriev I."/>
            <person name="Longcore J.E."/>
            <person name="James T.Y."/>
        </authorList>
    </citation>
    <scope>NUCLEOTIDE SEQUENCE</scope>
    <source>
        <strain evidence="9">JEL0379</strain>
    </source>
</reference>
<dbReference type="GO" id="GO:0006627">
    <property type="term" value="P:protein processing involved in protein targeting to mitochondrion"/>
    <property type="evidence" value="ECO:0007669"/>
    <property type="project" value="TreeGrafter"/>
</dbReference>
<dbReference type="InterPro" id="IPR052064">
    <property type="entry name" value="Mito_IMP1_subunit"/>
</dbReference>
<keyword evidence="10" id="KW-1185">Reference proteome</keyword>
<dbReference type="EMBL" id="JADGJQ010000036">
    <property type="protein sequence ID" value="KAJ3177022.1"/>
    <property type="molecule type" value="Genomic_DNA"/>
</dbReference>
<comment type="similarity">
    <text evidence="6">Belongs to the peptidase S26 family. IMP1 subfamily.</text>
</comment>
<dbReference type="GO" id="GO:0004252">
    <property type="term" value="F:serine-type endopeptidase activity"/>
    <property type="evidence" value="ECO:0007669"/>
    <property type="project" value="InterPro"/>
</dbReference>
<evidence type="ECO:0000256" key="2">
    <source>
        <dbReference type="ARBA" id="ARBA00022792"/>
    </source>
</evidence>
<feature type="domain" description="Peptidase S26" evidence="8">
    <location>
        <begin position="25"/>
        <end position="103"/>
    </location>
</feature>
<feature type="domain" description="Peptidase S26" evidence="8">
    <location>
        <begin position="114"/>
        <end position="152"/>
    </location>
</feature>
<sequence length="183" mass="20186">MSLPRLQRWKSAARTLKLAARYGVQGCCAVLLFQAYIGEASVSIGPSMLPTFNVAHDLVFSEKLSIRWRPPQLGDVVVCVSPRNPARPICKRVLGLPGDTVYVDPTVPGGTRAITIPPGHVWLQGDNYNNSTDSRKYGPVPIGLLRGRVLGVWKDWFHWEWIKTGVVEEKQASQAVDVLVAVD</sequence>
<evidence type="ECO:0000313" key="10">
    <source>
        <dbReference type="Proteomes" id="UP001212152"/>
    </source>
</evidence>
<dbReference type="InterPro" id="IPR000223">
    <property type="entry name" value="Pept_S26A_signal_pept_1"/>
</dbReference>
<organism evidence="9 10">
    <name type="scientific">Geranomyces variabilis</name>
    <dbReference type="NCBI Taxonomy" id="109894"/>
    <lineage>
        <taxon>Eukaryota</taxon>
        <taxon>Fungi</taxon>
        <taxon>Fungi incertae sedis</taxon>
        <taxon>Chytridiomycota</taxon>
        <taxon>Chytridiomycota incertae sedis</taxon>
        <taxon>Chytridiomycetes</taxon>
        <taxon>Spizellomycetales</taxon>
        <taxon>Powellomycetaceae</taxon>
        <taxon>Geranomyces</taxon>
    </lineage>
</organism>
<comment type="caution">
    <text evidence="9">The sequence shown here is derived from an EMBL/GenBank/DDBJ whole genome shotgun (WGS) entry which is preliminary data.</text>
</comment>
<keyword evidence="2" id="KW-0999">Mitochondrion inner membrane</keyword>
<comment type="subcellular location">
    <subcellularLocation>
        <location evidence="1">Mitochondrion inner membrane</location>
    </subcellularLocation>
</comment>
<protein>
    <recommendedName>
        <fullName evidence="8">Peptidase S26 domain-containing protein</fullName>
    </recommendedName>
</protein>
<dbReference type="Proteomes" id="UP001212152">
    <property type="component" value="Unassembled WGS sequence"/>
</dbReference>
<name>A0AAD5TI08_9FUNG</name>
<dbReference type="PANTHER" id="PTHR12383:SF16">
    <property type="entry name" value="MITOCHONDRIAL INNER MEMBRANE PROTEASE SUBUNIT 1"/>
    <property type="match status" value="1"/>
</dbReference>
<dbReference type="GO" id="GO:0006465">
    <property type="term" value="P:signal peptide processing"/>
    <property type="evidence" value="ECO:0007669"/>
    <property type="project" value="InterPro"/>
</dbReference>
<accession>A0AAD5TI08</accession>
<evidence type="ECO:0000256" key="4">
    <source>
        <dbReference type="ARBA" id="ARBA00023128"/>
    </source>
</evidence>
<feature type="active site" evidence="7">
    <location>
        <position position="47"/>
    </location>
</feature>
<dbReference type="InterPro" id="IPR019533">
    <property type="entry name" value="Peptidase_S26"/>
</dbReference>
<feature type="active site" evidence="7">
    <location>
        <position position="91"/>
    </location>
</feature>
<evidence type="ECO:0000256" key="5">
    <source>
        <dbReference type="ARBA" id="ARBA00023136"/>
    </source>
</evidence>
<evidence type="ECO:0000256" key="1">
    <source>
        <dbReference type="ARBA" id="ARBA00004273"/>
    </source>
</evidence>
<keyword evidence="4" id="KW-0496">Mitochondrion</keyword>
<evidence type="ECO:0000313" key="9">
    <source>
        <dbReference type="EMBL" id="KAJ3177022.1"/>
    </source>
</evidence>
<dbReference type="AlphaFoldDB" id="A0AAD5TI08"/>
<dbReference type="InterPro" id="IPR036286">
    <property type="entry name" value="LexA/Signal_pep-like_sf"/>
</dbReference>
<dbReference type="PROSITE" id="PS00760">
    <property type="entry name" value="SPASE_I_2"/>
    <property type="match status" value="1"/>
</dbReference>
<dbReference type="InterPro" id="IPR019757">
    <property type="entry name" value="Pept_S26A_signal_pept_1_Lys-AS"/>
</dbReference>
<evidence type="ECO:0000259" key="8">
    <source>
        <dbReference type="Pfam" id="PF10502"/>
    </source>
</evidence>
<proteinExistence type="inferred from homology"/>
<dbReference type="PRINTS" id="PR00727">
    <property type="entry name" value="LEADERPTASE"/>
</dbReference>
<evidence type="ECO:0000256" key="7">
    <source>
        <dbReference type="PIRSR" id="PIRSR600223-1"/>
    </source>
</evidence>
<dbReference type="Pfam" id="PF10502">
    <property type="entry name" value="Peptidase_S26"/>
    <property type="match status" value="2"/>
</dbReference>
<dbReference type="SUPFAM" id="SSF51306">
    <property type="entry name" value="LexA/Signal peptidase"/>
    <property type="match status" value="1"/>
</dbReference>
<keyword evidence="3" id="KW-0378">Hydrolase</keyword>
<evidence type="ECO:0000256" key="6">
    <source>
        <dbReference type="ARBA" id="ARBA00038445"/>
    </source>
</evidence>
<dbReference type="Gene3D" id="2.10.109.10">
    <property type="entry name" value="Umud Fragment, subunit A"/>
    <property type="match status" value="1"/>
</dbReference>
<dbReference type="CDD" id="cd06530">
    <property type="entry name" value="S26_SPase_I"/>
    <property type="match status" value="1"/>
</dbReference>
<gene>
    <name evidence="9" type="ORF">HDU87_004738</name>
</gene>
<evidence type="ECO:0000256" key="3">
    <source>
        <dbReference type="ARBA" id="ARBA00022801"/>
    </source>
</evidence>
<dbReference type="PANTHER" id="PTHR12383">
    <property type="entry name" value="PROTEASE FAMILY S26 MITOCHONDRIAL INNER MEMBRANE PROTEASE-RELATED"/>
    <property type="match status" value="1"/>
</dbReference>
<dbReference type="GO" id="GO:0042720">
    <property type="term" value="C:mitochondrial inner membrane peptidase complex"/>
    <property type="evidence" value="ECO:0007669"/>
    <property type="project" value="TreeGrafter"/>
</dbReference>